<accession>A0A2U1KF79</accession>
<dbReference type="GO" id="GO:0003677">
    <property type="term" value="F:DNA binding"/>
    <property type="evidence" value="ECO:0007669"/>
    <property type="project" value="UniProtKB-KW"/>
</dbReference>
<dbReference type="Proteomes" id="UP000245207">
    <property type="component" value="Unassembled WGS sequence"/>
</dbReference>
<organism evidence="2 3">
    <name type="scientific">Artemisia annua</name>
    <name type="common">Sweet wormwood</name>
    <dbReference type="NCBI Taxonomy" id="35608"/>
    <lineage>
        <taxon>Eukaryota</taxon>
        <taxon>Viridiplantae</taxon>
        <taxon>Streptophyta</taxon>
        <taxon>Embryophyta</taxon>
        <taxon>Tracheophyta</taxon>
        <taxon>Spermatophyta</taxon>
        <taxon>Magnoliopsida</taxon>
        <taxon>eudicotyledons</taxon>
        <taxon>Gunneridae</taxon>
        <taxon>Pentapetalae</taxon>
        <taxon>asterids</taxon>
        <taxon>campanulids</taxon>
        <taxon>Asterales</taxon>
        <taxon>Asteraceae</taxon>
        <taxon>Asteroideae</taxon>
        <taxon>Anthemideae</taxon>
        <taxon>Artemisiinae</taxon>
        <taxon>Artemisia</taxon>
    </lineage>
</organism>
<protein>
    <submittedName>
        <fullName evidence="2">AT hook motif DNA-binding family protein</fullName>
    </submittedName>
</protein>
<sequence length="114" mass="11943">MTANHVEPLNATPMCTQANHITGPISSPSLETLRKKSGEAGSPKDREPSSSPSSKEHMVANHVEPLNATPRRTQATHIIGPSSSLSHETLTESSGGAGIPMNKGDDSIPHGTKE</sequence>
<reference evidence="2 3" key="1">
    <citation type="journal article" date="2018" name="Mol. Plant">
        <title>The genome of Artemisia annua provides insight into the evolution of Asteraceae family and artemisinin biosynthesis.</title>
        <authorList>
            <person name="Shen Q."/>
            <person name="Zhang L."/>
            <person name="Liao Z."/>
            <person name="Wang S."/>
            <person name="Yan T."/>
            <person name="Shi P."/>
            <person name="Liu M."/>
            <person name="Fu X."/>
            <person name="Pan Q."/>
            <person name="Wang Y."/>
            <person name="Lv Z."/>
            <person name="Lu X."/>
            <person name="Zhang F."/>
            <person name="Jiang W."/>
            <person name="Ma Y."/>
            <person name="Chen M."/>
            <person name="Hao X."/>
            <person name="Li L."/>
            <person name="Tang Y."/>
            <person name="Lv G."/>
            <person name="Zhou Y."/>
            <person name="Sun X."/>
            <person name="Brodelius P.E."/>
            <person name="Rose J.K.C."/>
            <person name="Tang K."/>
        </authorList>
    </citation>
    <scope>NUCLEOTIDE SEQUENCE [LARGE SCALE GENOMIC DNA]</scope>
    <source>
        <strain evidence="3">cv. Huhao1</strain>
        <tissue evidence="2">Leaf</tissue>
    </source>
</reference>
<evidence type="ECO:0000313" key="3">
    <source>
        <dbReference type="Proteomes" id="UP000245207"/>
    </source>
</evidence>
<feature type="compositionally biased region" description="Polar residues" evidence="1">
    <location>
        <begin position="13"/>
        <end position="30"/>
    </location>
</feature>
<feature type="compositionally biased region" description="Basic and acidic residues" evidence="1">
    <location>
        <begin position="32"/>
        <end position="59"/>
    </location>
</feature>
<feature type="compositionally biased region" description="Basic and acidic residues" evidence="1">
    <location>
        <begin position="103"/>
        <end position="114"/>
    </location>
</feature>
<name>A0A2U1KF79_ARTAN</name>
<keyword evidence="2" id="KW-0238">DNA-binding</keyword>
<dbReference type="AlphaFoldDB" id="A0A2U1KF79"/>
<evidence type="ECO:0000256" key="1">
    <source>
        <dbReference type="SAM" id="MobiDB-lite"/>
    </source>
</evidence>
<proteinExistence type="predicted"/>
<gene>
    <name evidence="2" type="ORF">CTI12_AA578980</name>
</gene>
<feature type="region of interest" description="Disordered" evidence="1">
    <location>
        <begin position="1"/>
        <end position="114"/>
    </location>
</feature>
<evidence type="ECO:0000313" key="2">
    <source>
        <dbReference type="EMBL" id="PWA35437.1"/>
    </source>
</evidence>
<keyword evidence="3" id="KW-1185">Reference proteome</keyword>
<feature type="compositionally biased region" description="Low complexity" evidence="1">
    <location>
        <begin position="82"/>
        <end position="94"/>
    </location>
</feature>
<dbReference type="EMBL" id="PKPP01020009">
    <property type="protein sequence ID" value="PWA35437.1"/>
    <property type="molecule type" value="Genomic_DNA"/>
</dbReference>
<comment type="caution">
    <text evidence="2">The sequence shown here is derived from an EMBL/GenBank/DDBJ whole genome shotgun (WGS) entry which is preliminary data.</text>
</comment>